<name>A0A6B3C5U1_9ACTN</name>
<dbReference type="RefSeq" id="WP_164323612.1">
    <property type="nucleotide sequence ID" value="NZ_JAAGLU010000060.1"/>
</dbReference>
<evidence type="ECO:0000256" key="1">
    <source>
        <dbReference type="SAM" id="MobiDB-lite"/>
    </source>
</evidence>
<gene>
    <name evidence="2" type="ORF">G3I71_41920</name>
</gene>
<sequence>MSAGPLFNRAETERRLGPAAVAESRRNAAAAPPLRPEQIAFLRGLFASVRFAERCTANPPLTGHEPKPTTPEQPTRRSQAIRAAAEALVDAVAERASRTPREAAEAAWYPGHPLGSVEAIEAEIIRRRATDPAA</sequence>
<feature type="region of interest" description="Disordered" evidence="1">
    <location>
        <begin position="57"/>
        <end position="80"/>
    </location>
</feature>
<accession>A0A6B3C5U1</accession>
<evidence type="ECO:0000313" key="2">
    <source>
        <dbReference type="EMBL" id="NEC92187.1"/>
    </source>
</evidence>
<reference evidence="2" key="1">
    <citation type="submission" date="2020-01" db="EMBL/GenBank/DDBJ databases">
        <title>Insect and environment-associated Actinomycetes.</title>
        <authorList>
            <person name="Currrie C."/>
            <person name="Chevrette M."/>
            <person name="Carlson C."/>
            <person name="Stubbendieck R."/>
            <person name="Wendt-Pienkowski E."/>
        </authorList>
    </citation>
    <scope>NUCLEOTIDE SEQUENCE</scope>
    <source>
        <strain evidence="2">SID12501</strain>
    </source>
</reference>
<proteinExistence type="predicted"/>
<comment type="caution">
    <text evidence="2">The sequence shown here is derived from an EMBL/GenBank/DDBJ whole genome shotgun (WGS) entry which is preliminary data.</text>
</comment>
<dbReference type="EMBL" id="JAAGLU010000060">
    <property type="protein sequence ID" value="NEC92187.1"/>
    <property type="molecule type" value="Genomic_DNA"/>
</dbReference>
<dbReference type="AlphaFoldDB" id="A0A6B3C5U1"/>
<protein>
    <submittedName>
        <fullName evidence="2">Uncharacterized protein</fullName>
    </submittedName>
</protein>
<organism evidence="2">
    <name type="scientific">Streptomyces sp. SID12501</name>
    <dbReference type="NCBI Taxonomy" id="2706042"/>
    <lineage>
        <taxon>Bacteria</taxon>
        <taxon>Bacillati</taxon>
        <taxon>Actinomycetota</taxon>
        <taxon>Actinomycetes</taxon>
        <taxon>Kitasatosporales</taxon>
        <taxon>Streptomycetaceae</taxon>
        <taxon>Streptomyces</taxon>
    </lineage>
</organism>